<proteinExistence type="predicted"/>
<organism evidence="1">
    <name type="scientific">feces metagenome</name>
    <dbReference type="NCBI Taxonomy" id="1861841"/>
    <lineage>
        <taxon>unclassified sequences</taxon>
        <taxon>metagenomes</taxon>
        <taxon>organismal metagenomes</taxon>
    </lineage>
</organism>
<sequence length="96" mass="11245">MKRKLIARNKMIITDVLRYARRNFLFPKDAAHMGRYRAEVRMMIRHERRFGAEPDLSQAEPWGLSDSFIVPCVSSRGLICKHILVTAEKLEEMRNA</sequence>
<dbReference type="EMBL" id="MT993629">
    <property type="protein sequence ID" value="QOV05739.1"/>
    <property type="molecule type" value="Genomic_DNA"/>
</dbReference>
<evidence type="ECO:0000313" key="1">
    <source>
        <dbReference type="EMBL" id="QOV05739.1"/>
    </source>
</evidence>
<accession>A0A7M2QPQ2</accession>
<protein>
    <submittedName>
        <fullName evidence="1">Uncharacterized protein</fullName>
    </submittedName>
</protein>
<reference evidence="1" key="1">
    <citation type="submission" date="2020-09" db="EMBL/GenBank/DDBJ databases">
        <authorList>
            <person name="Eze J.U."/>
            <person name="Rahube T.O."/>
        </authorList>
    </citation>
    <scope>NUCLEOTIDE SEQUENCE</scope>
</reference>
<name>A0A7M2QPQ2_9ZZZZ</name>
<dbReference type="AlphaFoldDB" id="A0A7M2QPQ2"/>